<dbReference type="Pfam" id="PF02752">
    <property type="entry name" value="Arrestin_C"/>
    <property type="match status" value="1"/>
</dbReference>
<evidence type="ECO:0000256" key="3">
    <source>
        <dbReference type="SAM" id="MobiDB-lite"/>
    </source>
</evidence>
<dbReference type="GO" id="GO:0031625">
    <property type="term" value="F:ubiquitin protein ligase binding"/>
    <property type="evidence" value="ECO:0007669"/>
    <property type="project" value="TreeGrafter"/>
</dbReference>
<dbReference type="InterPro" id="IPR014752">
    <property type="entry name" value="Arrestin-like_C"/>
</dbReference>
<sequence length="599" mass="65540">MPRPGGFFGGHSAPVLEIKPDSPFVVFYGEASESQNAELKGKLVLSHAESMSVKAIRMTLTGVRKISWYTSNTVTPQPISQKQHFLTEHLTLFPVSGSPVKAHKINAGTHEWDFKFKMPSKLDESVEGLPTNYIIYTLKATVDKGYISKPLTATSHIRVIRTLARDLMDVVPMEQINEEIWSSKIMYKITVPQKNYIVGTSITADFLLTPLRKGVEISNIKMELVETRQLFCDFGGRRMSHQTESVVCTTESKMPENSMQLVPEGVEAVDDIFDECHRFSKTLDLPKSLKNCRQSIDTEHIRVSHKLRIYVNLLNPEGHTSQLLVKNHVNLFISPNLPPGEDQSVLVDHSILSQQAIQDDINQNAPPTYGLHQLDSLYNDIDPNGFLTPGGRASIGSSGANTPFYAQSRSGSAENLASLDATIGGSNGGGVSTVALQHRLANLNLQLRNNNNHPSTRFYPSRQHSTQSHHSHHDSGGSTTPHSNPDGSGTGSGDNTPPGSYFAGATPGSTSYDMEALTRTPSYNTAVRTPAAHTPLSEDLPSYEIAASRPSSPNRSANASTESSRVGTPSPRRSRTASLDTLQEETRRNTMLNGGTSRE</sequence>
<dbReference type="InterPro" id="IPR011021">
    <property type="entry name" value="Arrestin-like_N"/>
</dbReference>
<protein>
    <recommendedName>
        <fullName evidence="4">Arrestin C-terminal-like domain-containing protein</fullName>
    </recommendedName>
</protein>
<evidence type="ECO:0000313" key="5">
    <source>
        <dbReference type="EMBL" id="CAI6331808.1"/>
    </source>
</evidence>
<gene>
    <name evidence="5" type="ORF">PDIGIT_LOCUS4837</name>
</gene>
<feature type="region of interest" description="Disordered" evidence="3">
    <location>
        <begin position="448"/>
        <end position="514"/>
    </location>
</feature>
<comment type="subunit">
    <text evidence="2">Interacts with hulA.</text>
</comment>
<feature type="domain" description="Arrestin C-terminal-like" evidence="4">
    <location>
        <begin position="181"/>
        <end position="336"/>
    </location>
</feature>
<dbReference type="OrthoDB" id="2333384at2759"/>
<dbReference type="GO" id="GO:0005886">
    <property type="term" value="C:plasma membrane"/>
    <property type="evidence" value="ECO:0007669"/>
    <property type="project" value="TreeGrafter"/>
</dbReference>
<organism evidence="5 6">
    <name type="scientific">Periconia digitata</name>
    <dbReference type="NCBI Taxonomy" id="1303443"/>
    <lineage>
        <taxon>Eukaryota</taxon>
        <taxon>Fungi</taxon>
        <taxon>Dikarya</taxon>
        <taxon>Ascomycota</taxon>
        <taxon>Pezizomycotina</taxon>
        <taxon>Dothideomycetes</taxon>
        <taxon>Pleosporomycetidae</taxon>
        <taxon>Pleosporales</taxon>
        <taxon>Massarineae</taxon>
        <taxon>Periconiaceae</taxon>
        <taxon>Periconia</taxon>
    </lineage>
</organism>
<dbReference type="PANTHER" id="PTHR11188:SF17">
    <property type="entry name" value="FI21816P1"/>
    <property type="match status" value="1"/>
</dbReference>
<name>A0A9W4XH73_9PLEO</name>
<dbReference type="InterPro" id="IPR050357">
    <property type="entry name" value="Arrestin_domain-protein"/>
</dbReference>
<dbReference type="InterPro" id="IPR014756">
    <property type="entry name" value="Ig_E-set"/>
</dbReference>
<dbReference type="Proteomes" id="UP001152607">
    <property type="component" value="Unassembled WGS sequence"/>
</dbReference>
<comment type="caution">
    <text evidence="5">The sequence shown here is derived from an EMBL/GenBank/DDBJ whole genome shotgun (WGS) entry which is preliminary data.</text>
</comment>
<dbReference type="GO" id="GO:0005829">
    <property type="term" value="C:cytosol"/>
    <property type="evidence" value="ECO:0007669"/>
    <property type="project" value="TreeGrafter"/>
</dbReference>
<dbReference type="Pfam" id="PF00339">
    <property type="entry name" value="Arrestin_N"/>
    <property type="match status" value="1"/>
</dbReference>
<comment type="similarity">
    <text evidence="1">Belongs to the arrestin family.</text>
</comment>
<dbReference type="PANTHER" id="PTHR11188">
    <property type="entry name" value="ARRESTIN DOMAIN CONTAINING PROTEIN"/>
    <property type="match status" value="1"/>
</dbReference>
<dbReference type="InterPro" id="IPR011022">
    <property type="entry name" value="Arrestin_C-like"/>
</dbReference>
<keyword evidence="6" id="KW-1185">Reference proteome</keyword>
<dbReference type="Gene3D" id="2.60.40.640">
    <property type="match status" value="1"/>
</dbReference>
<dbReference type="GO" id="GO:0030674">
    <property type="term" value="F:protein-macromolecule adaptor activity"/>
    <property type="evidence" value="ECO:0007669"/>
    <property type="project" value="TreeGrafter"/>
</dbReference>
<dbReference type="EMBL" id="CAOQHR010000003">
    <property type="protein sequence ID" value="CAI6331808.1"/>
    <property type="molecule type" value="Genomic_DNA"/>
</dbReference>
<evidence type="ECO:0000256" key="2">
    <source>
        <dbReference type="ARBA" id="ARBA00038766"/>
    </source>
</evidence>
<dbReference type="AlphaFoldDB" id="A0A9W4XH73"/>
<evidence type="ECO:0000313" key="6">
    <source>
        <dbReference type="Proteomes" id="UP001152607"/>
    </source>
</evidence>
<evidence type="ECO:0000256" key="1">
    <source>
        <dbReference type="ARBA" id="ARBA00005298"/>
    </source>
</evidence>
<feature type="compositionally biased region" description="Low complexity" evidence="3">
    <location>
        <begin position="546"/>
        <end position="560"/>
    </location>
</feature>
<dbReference type="GO" id="GO:0070086">
    <property type="term" value="P:ubiquitin-dependent endocytosis"/>
    <property type="evidence" value="ECO:0007669"/>
    <property type="project" value="TreeGrafter"/>
</dbReference>
<proteinExistence type="inferred from homology"/>
<feature type="compositionally biased region" description="Polar residues" evidence="3">
    <location>
        <begin position="589"/>
        <end position="599"/>
    </location>
</feature>
<reference evidence="5" key="1">
    <citation type="submission" date="2023-01" db="EMBL/GenBank/DDBJ databases">
        <authorList>
            <person name="Van Ghelder C."/>
            <person name="Rancurel C."/>
        </authorList>
    </citation>
    <scope>NUCLEOTIDE SEQUENCE</scope>
    <source>
        <strain evidence="5">CNCM I-4278</strain>
    </source>
</reference>
<dbReference type="SUPFAM" id="SSF81296">
    <property type="entry name" value="E set domains"/>
    <property type="match status" value="1"/>
</dbReference>
<evidence type="ECO:0000259" key="4">
    <source>
        <dbReference type="SMART" id="SM01017"/>
    </source>
</evidence>
<feature type="region of interest" description="Disordered" evidence="3">
    <location>
        <begin position="532"/>
        <end position="599"/>
    </location>
</feature>
<dbReference type="SMART" id="SM01017">
    <property type="entry name" value="Arrestin_C"/>
    <property type="match status" value="1"/>
</dbReference>
<accession>A0A9W4XH73</accession>